<dbReference type="Pfam" id="PF18018">
    <property type="entry name" value="DNA_pol_D_N"/>
    <property type="match status" value="1"/>
</dbReference>
<reference evidence="12 13" key="1">
    <citation type="journal article" date="2011" name="Proc. Natl. Acad. Sci. U.S.A.">
        <title>Evolutionary erosion of yeast sex chromosomes by mating-type switching accidents.</title>
        <authorList>
            <person name="Gordon J.L."/>
            <person name="Armisen D."/>
            <person name="Proux-Wera E."/>
            <person name="Oheigeartaigh S.S."/>
            <person name="Byrne K.P."/>
            <person name="Wolfe K.H."/>
        </authorList>
    </citation>
    <scope>NUCLEOTIDE SEQUENCE [LARGE SCALE GENOMIC DNA]</scope>
    <source>
        <strain evidence="13">ATCC 34711 / CBS 6284 / DSM 70876 / NBRC 10599 / NRRL Y-10934 / UCD 77-7</strain>
    </source>
</reference>
<evidence type="ECO:0000313" key="12">
    <source>
        <dbReference type="EMBL" id="CCH62505.1"/>
    </source>
</evidence>
<name>I2H803_HENB6</name>
<dbReference type="GO" id="GO:0043137">
    <property type="term" value="P:DNA replication, removal of RNA primer"/>
    <property type="evidence" value="ECO:0007669"/>
    <property type="project" value="EnsemblFungi"/>
</dbReference>
<dbReference type="OrthoDB" id="3763at2759"/>
<evidence type="ECO:0000256" key="5">
    <source>
        <dbReference type="ARBA" id="ARBA00022695"/>
    </source>
</evidence>
<evidence type="ECO:0000313" key="13">
    <source>
        <dbReference type="Proteomes" id="UP000002866"/>
    </source>
</evidence>
<evidence type="ECO:0000256" key="6">
    <source>
        <dbReference type="ARBA" id="ARBA00022705"/>
    </source>
</evidence>
<dbReference type="PANTHER" id="PTHR10416:SF0">
    <property type="entry name" value="DNA POLYMERASE DELTA SUBUNIT 2"/>
    <property type="match status" value="1"/>
</dbReference>
<organism evidence="12 13">
    <name type="scientific">Henningerozyma blattae (strain ATCC 34711 / CBS 6284 / DSM 70876 / NBRC 10599 / NRRL Y-10934 / UCD 77-7)</name>
    <name type="common">Yeast</name>
    <name type="synonym">Tetrapisispora blattae</name>
    <dbReference type="NCBI Taxonomy" id="1071380"/>
    <lineage>
        <taxon>Eukaryota</taxon>
        <taxon>Fungi</taxon>
        <taxon>Dikarya</taxon>
        <taxon>Ascomycota</taxon>
        <taxon>Saccharomycotina</taxon>
        <taxon>Saccharomycetes</taxon>
        <taxon>Saccharomycetales</taxon>
        <taxon>Saccharomycetaceae</taxon>
        <taxon>Henningerozyma</taxon>
    </lineage>
</organism>
<dbReference type="KEGG" id="tbl:TBLA_0H02190"/>
<dbReference type="eggNOG" id="KOG2732">
    <property type="taxonomic scope" value="Eukaryota"/>
</dbReference>
<dbReference type="InParanoid" id="I2H803"/>
<dbReference type="GeneID" id="14497662"/>
<feature type="domain" description="DNA polymerase alpha/delta/epsilon subunit B" evidence="10">
    <location>
        <begin position="210"/>
        <end position="440"/>
    </location>
</feature>
<accession>I2H803</accession>
<dbReference type="FunCoup" id="I2H803">
    <property type="interactions" value="940"/>
</dbReference>
<dbReference type="EC" id="2.7.7.7" evidence="3"/>
<comment type="similarity">
    <text evidence="2">Belongs to the DNA polymerase delta/II small subunit family.</text>
</comment>
<protein>
    <recommendedName>
        <fullName evidence="3">DNA-directed DNA polymerase</fullName>
        <ecNumber evidence="3">2.7.7.7</ecNumber>
    </recommendedName>
</protein>
<dbReference type="GO" id="GO:0043625">
    <property type="term" value="C:delta DNA polymerase complex"/>
    <property type="evidence" value="ECO:0007669"/>
    <property type="project" value="EnsemblFungi"/>
</dbReference>
<evidence type="ECO:0000256" key="2">
    <source>
        <dbReference type="ARBA" id="ARBA00006035"/>
    </source>
</evidence>
<dbReference type="Proteomes" id="UP000002866">
    <property type="component" value="Chromosome 8"/>
</dbReference>
<dbReference type="AlphaFoldDB" id="I2H803"/>
<keyword evidence="7" id="KW-0239">DNA-directed DNA polymerase</keyword>
<dbReference type="EMBL" id="HE806323">
    <property type="protein sequence ID" value="CCH62505.1"/>
    <property type="molecule type" value="Genomic_DNA"/>
</dbReference>
<evidence type="ECO:0000256" key="9">
    <source>
        <dbReference type="ARBA" id="ARBA00049244"/>
    </source>
</evidence>
<dbReference type="OMA" id="HCILIGT"/>
<dbReference type="Pfam" id="PF04042">
    <property type="entry name" value="DNA_pol_E_B"/>
    <property type="match status" value="1"/>
</dbReference>
<dbReference type="GO" id="GO:0006278">
    <property type="term" value="P:RNA-templated DNA biosynthetic process"/>
    <property type="evidence" value="ECO:0007669"/>
    <property type="project" value="EnsemblFungi"/>
</dbReference>
<dbReference type="RefSeq" id="XP_004182024.1">
    <property type="nucleotide sequence ID" value="XM_004181976.1"/>
</dbReference>
<evidence type="ECO:0000259" key="11">
    <source>
        <dbReference type="Pfam" id="PF18018"/>
    </source>
</evidence>
<evidence type="ECO:0000256" key="8">
    <source>
        <dbReference type="ARBA" id="ARBA00023242"/>
    </source>
</evidence>
<dbReference type="GO" id="GO:0006273">
    <property type="term" value="P:lagging strand elongation"/>
    <property type="evidence" value="ECO:0007669"/>
    <property type="project" value="UniProtKB-ARBA"/>
</dbReference>
<dbReference type="GO" id="GO:0005829">
    <property type="term" value="C:cytosol"/>
    <property type="evidence" value="ECO:0007669"/>
    <property type="project" value="EnsemblFungi"/>
</dbReference>
<keyword evidence="5" id="KW-0548">Nucleotidyltransferase</keyword>
<evidence type="ECO:0000259" key="10">
    <source>
        <dbReference type="Pfam" id="PF04042"/>
    </source>
</evidence>
<keyword evidence="8" id="KW-0539">Nucleus</keyword>
<feature type="domain" description="DNA polymerase delta subunit OB-fold" evidence="11">
    <location>
        <begin position="46"/>
        <end position="187"/>
    </location>
</feature>
<dbReference type="Gene3D" id="3.60.21.50">
    <property type="match status" value="1"/>
</dbReference>
<evidence type="ECO:0000256" key="3">
    <source>
        <dbReference type="ARBA" id="ARBA00012417"/>
    </source>
</evidence>
<dbReference type="GO" id="GO:0016035">
    <property type="term" value="C:zeta DNA polymerase complex"/>
    <property type="evidence" value="ECO:0007669"/>
    <property type="project" value="EnsemblFungi"/>
</dbReference>
<dbReference type="GO" id="GO:0003677">
    <property type="term" value="F:DNA binding"/>
    <property type="evidence" value="ECO:0007669"/>
    <property type="project" value="InterPro"/>
</dbReference>
<dbReference type="InterPro" id="IPR040663">
    <property type="entry name" value="DNA_pol_D_N"/>
</dbReference>
<dbReference type="GO" id="GO:0006281">
    <property type="term" value="P:DNA repair"/>
    <property type="evidence" value="ECO:0007669"/>
    <property type="project" value="UniProtKB-ARBA"/>
</dbReference>
<keyword evidence="6" id="KW-0235">DNA replication</keyword>
<dbReference type="STRING" id="1071380.I2H803"/>
<keyword evidence="13" id="KW-1185">Reference proteome</keyword>
<proteinExistence type="inferred from homology"/>
<dbReference type="Gene3D" id="2.40.50.430">
    <property type="match status" value="1"/>
</dbReference>
<keyword evidence="4" id="KW-0808">Transferase</keyword>
<dbReference type="InterPro" id="IPR007185">
    <property type="entry name" value="DNA_pol_a/d/e_bsu"/>
</dbReference>
<evidence type="ECO:0000256" key="7">
    <source>
        <dbReference type="ARBA" id="ARBA00022932"/>
    </source>
</evidence>
<evidence type="ECO:0000256" key="1">
    <source>
        <dbReference type="ARBA" id="ARBA00004123"/>
    </source>
</evidence>
<dbReference type="GO" id="GO:0003887">
    <property type="term" value="F:DNA-directed DNA polymerase activity"/>
    <property type="evidence" value="ECO:0007669"/>
    <property type="project" value="UniProtKB-KW"/>
</dbReference>
<sequence>MDQLLENFNENRQDDITNIQRKVINKSDSAKNEFYLGYKDRNYKSQYYEMYKFRLSKLRERVRKECLSKWNSNGFTLSNKKVVEKKRVLDVQGNEPCWCIGTIYCEMKFKPNVFEEIVSDQYSNTNNIKNIKNYTDPDGSDEIMLEDESGRIILCGELIKNTPFITGTVVGLLGMEAEAGSFQVLDICYPQAIPQLPVPTSNNNIKGKKIMFLSGLNINTTTPSNLFRAQLLQEYILGRINNDNDTILNEISSISKIIICGNSIESNVNLRNKKDNGIGDLLSCIQEFNKILINILQSIPIEIIPGEKDPSDKGWPQQPFNKSLFGDELKPYFDVINDELLKCGTNPYSIKLEQYNILITSGTNIDDICKYIVTDDGEDNDEKADTIEHRLDIMESTMRWQNIAPNAPDTIISYPYLNKDPFILDEWPNLYVVGNQKEFGVRDMTDPNIKIISVPVFSSTGEVVIMDLETLDCNVLKFEL</sequence>
<gene>
    <name evidence="12" type="primary">TBLA0H02190</name>
    <name evidence="12" type="ORF">TBLA_0H02190</name>
</gene>
<dbReference type="InterPro" id="IPR024826">
    <property type="entry name" value="DNA_pol_delta/II_ssu"/>
</dbReference>
<comment type="catalytic activity">
    <reaction evidence="9">
        <text>DNA(n) + a 2'-deoxyribonucleoside 5'-triphosphate = DNA(n+1) + diphosphate</text>
        <dbReference type="Rhea" id="RHEA:22508"/>
        <dbReference type="Rhea" id="RHEA-COMP:17339"/>
        <dbReference type="Rhea" id="RHEA-COMP:17340"/>
        <dbReference type="ChEBI" id="CHEBI:33019"/>
        <dbReference type="ChEBI" id="CHEBI:61560"/>
        <dbReference type="ChEBI" id="CHEBI:173112"/>
        <dbReference type="EC" id="2.7.7.7"/>
    </reaction>
</comment>
<comment type="subcellular location">
    <subcellularLocation>
        <location evidence="1">Nucleus</location>
    </subcellularLocation>
</comment>
<evidence type="ECO:0000256" key="4">
    <source>
        <dbReference type="ARBA" id="ARBA00022679"/>
    </source>
</evidence>
<dbReference type="HOGENOM" id="CLU_021763_1_0_1"/>
<dbReference type="PANTHER" id="PTHR10416">
    <property type="entry name" value="DNA POLYMERASE DELTA SUBUNIT 2"/>
    <property type="match status" value="1"/>
</dbReference>
<dbReference type="FunFam" id="2.40.50.430:FF:000002">
    <property type="entry name" value="DNA polymerase delta subunit"/>
    <property type="match status" value="1"/>
</dbReference>